<dbReference type="Proteomes" id="UP000501379">
    <property type="component" value="Chromosome"/>
</dbReference>
<dbReference type="AlphaFoldDB" id="A0A6M8FH79"/>
<sequence>MEDKIKLFAISNQMAERSLDYVERDLKIDLGRNVHLSEEKDDEYYPQFQHLIRVEAREMAVHYELFYCLEVSIRKMINEKLLSEPGEDWWEKADIPDQTRKNVKDNIQREIDSAFTQRSENELDYTTFGELGEIVRKNWEKFGDLFNSQKGFNRVMNSLNLLRGPIAHCSPLAEDEIVRLKLTVRDWFRLME</sequence>
<reference evidence="2" key="1">
    <citation type="submission" date="2020-07" db="EMBL/GenBank/DDBJ databases">
        <title>Nitrate ammonifying Pseudomonas campi sp. nov. isolated from German agricultural grassland.</title>
        <authorList>
            <person name="Timsy T."/>
            <person name="Ulrich A."/>
            <person name="Spanner T."/>
            <person name="Foesel B."/>
            <person name="Kolb S."/>
            <person name="Horn M.A."/>
            <person name="Behrendt U."/>
        </authorList>
    </citation>
    <scope>NUCLEOTIDE SEQUENCE</scope>
    <source>
        <strain evidence="2">S1-A32-2</strain>
    </source>
</reference>
<feature type="domain" description="Swt1-like HEPN" evidence="1">
    <location>
        <begin position="65"/>
        <end position="191"/>
    </location>
</feature>
<evidence type="ECO:0000313" key="3">
    <source>
        <dbReference type="Proteomes" id="UP000501379"/>
    </source>
</evidence>
<evidence type="ECO:0000313" key="2">
    <source>
        <dbReference type="EMBL" id="QKE65633.1"/>
    </source>
</evidence>
<gene>
    <name evidence="2" type="ORF">HNE05_01305</name>
</gene>
<proteinExistence type="predicted"/>
<keyword evidence="3" id="KW-1185">Reference proteome</keyword>
<dbReference type="Pfam" id="PF18731">
    <property type="entry name" value="HEPN_Swt1"/>
    <property type="match status" value="1"/>
</dbReference>
<dbReference type="KEGG" id="pcam:HNE05_01305"/>
<evidence type="ECO:0000259" key="1">
    <source>
        <dbReference type="Pfam" id="PF18731"/>
    </source>
</evidence>
<organism evidence="2 3">
    <name type="scientific">Aquipseudomonas campi</name>
    <dbReference type="NCBI Taxonomy" id="2731681"/>
    <lineage>
        <taxon>Bacteria</taxon>
        <taxon>Pseudomonadati</taxon>
        <taxon>Pseudomonadota</taxon>
        <taxon>Gammaproteobacteria</taxon>
        <taxon>Pseudomonadales</taxon>
        <taxon>Pseudomonadaceae</taxon>
        <taxon>Aquipseudomonas</taxon>
    </lineage>
</organism>
<dbReference type="InterPro" id="IPR041650">
    <property type="entry name" value="HEPN_Swt1"/>
</dbReference>
<name>A0A6M8FH79_9GAMM</name>
<protein>
    <recommendedName>
        <fullName evidence="1">Swt1-like HEPN domain-containing protein</fullName>
    </recommendedName>
</protein>
<dbReference type="EMBL" id="CP053697">
    <property type="protein sequence ID" value="QKE65633.1"/>
    <property type="molecule type" value="Genomic_DNA"/>
</dbReference>
<accession>A0A6M8FH79</accession>